<comment type="caution">
    <text evidence="5">The sequence shown here is derived from an EMBL/GenBank/DDBJ whole genome shotgun (WGS) entry which is preliminary data.</text>
</comment>
<keyword evidence="3" id="KW-0560">Oxidoreductase</keyword>
<dbReference type="GO" id="GO:0016491">
    <property type="term" value="F:oxidoreductase activity"/>
    <property type="evidence" value="ECO:0007669"/>
    <property type="project" value="UniProtKB-KW"/>
</dbReference>
<dbReference type="CDD" id="cd02136">
    <property type="entry name" value="PnbA_NfnB-like"/>
    <property type="match status" value="1"/>
</dbReference>
<proteinExistence type="predicted"/>
<dbReference type="RefSeq" id="WP_132830271.1">
    <property type="nucleotide sequence ID" value="NZ_SMFP01000009.1"/>
</dbReference>
<dbReference type="InterPro" id="IPR029479">
    <property type="entry name" value="Nitroreductase"/>
</dbReference>
<evidence type="ECO:0000313" key="6">
    <source>
        <dbReference type="Proteomes" id="UP000294662"/>
    </source>
</evidence>
<evidence type="ECO:0000259" key="4">
    <source>
        <dbReference type="Pfam" id="PF00881"/>
    </source>
</evidence>
<dbReference type="SUPFAM" id="SSF55469">
    <property type="entry name" value="FMN-dependent nitroreductase-like"/>
    <property type="match status" value="1"/>
</dbReference>
<evidence type="ECO:0000256" key="1">
    <source>
        <dbReference type="ARBA" id="ARBA00022630"/>
    </source>
</evidence>
<dbReference type="EMBL" id="SMFP01000009">
    <property type="protein sequence ID" value="TDE36758.1"/>
    <property type="molecule type" value="Genomic_DNA"/>
</dbReference>
<keyword evidence="1" id="KW-0285">Flavoprotein</keyword>
<dbReference type="Gene3D" id="3.40.109.10">
    <property type="entry name" value="NADH Oxidase"/>
    <property type="match status" value="1"/>
</dbReference>
<evidence type="ECO:0000256" key="3">
    <source>
        <dbReference type="ARBA" id="ARBA00023002"/>
    </source>
</evidence>
<dbReference type="PANTHER" id="PTHR23026">
    <property type="entry name" value="NADPH NITROREDUCTASE"/>
    <property type="match status" value="1"/>
</dbReference>
<accession>A0A4R5EQ20</accession>
<evidence type="ECO:0000313" key="5">
    <source>
        <dbReference type="EMBL" id="TDE36758.1"/>
    </source>
</evidence>
<name>A0A4R5EQ20_9RHOB</name>
<dbReference type="Proteomes" id="UP000294662">
    <property type="component" value="Unassembled WGS sequence"/>
</dbReference>
<sequence length="222" mass="24042">MTLDDLDALMAQRFSCRAYRPDPVPRETIEQIVAAASRAPSWCNAQPWHLSVTSGAQTDAFRAALREQAQAGGHDPDLPFPDSYPGVYRERRRTCGWQLYEAVGVGKGDRAASSRQMMRNFDLFDAPHCAIISSPAELGPYGALDCGGFVTGFCLAARAAGVATIPQAAVASFGPFLHEYFDIPQDRLVLCAISFGYGVPEDPANGFRTGRAPVADIVDWRG</sequence>
<reference evidence="5 6" key="1">
    <citation type="submission" date="2019-03" db="EMBL/GenBank/DDBJ databases">
        <authorList>
            <person name="Zhang S."/>
        </authorList>
    </citation>
    <scope>NUCLEOTIDE SEQUENCE [LARGE SCALE GENOMIC DNA]</scope>
    <source>
        <strain evidence="5 6">S4J41</strain>
    </source>
</reference>
<protein>
    <submittedName>
        <fullName evidence="5">Nitroreductase</fullName>
    </submittedName>
</protein>
<feature type="domain" description="Nitroreductase" evidence="4">
    <location>
        <begin position="11"/>
        <end position="197"/>
    </location>
</feature>
<dbReference type="InterPro" id="IPR050627">
    <property type="entry name" value="Nitroreductase/BluB"/>
</dbReference>
<keyword evidence="6" id="KW-1185">Reference proteome</keyword>
<dbReference type="PANTHER" id="PTHR23026:SF90">
    <property type="entry name" value="IODOTYROSINE DEIODINASE 1"/>
    <property type="match status" value="1"/>
</dbReference>
<dbReference type="OrthoDB" id="9802510at2"/>
<dbReference type="Pfam" id="PF00881">
    <property type="entry name" value="Nitroreductase"/>
    <property type="match status" value="1"/>
</dbReference>
<gene>
    <name evidence="5" type="ORF">E1B25_14695</name>
</gene>
<dbReference type="AlphaFoldDB" id="A0A4R5EQ20"/>
<keyword evidence="2" id="KW-0288">FMN</keyword>
<evidence type="ECO:0000256" key="2">
    <source>
        <dbReference type="ARBA" id="ARBA00022643"/>
    </source>
</evidence>
<organism evidence="5 6">
    <name type="scientific">Antarcticimicrobium sediminis</name>
    <dbReference type="NCBI Taxonomy" id="2546227"/>
    <lineage>
        <taxon>Bacteria</taxon>
        <taxon>Pseudomonadati</taxon>
        <taxon>Pseudomonadota</taxon>
        <taxon>Alphaproteobacteria</taxon>
        <taxon>Rhodobacterales</taxon>
        <taxon>Paracoccaceae</taxon>
        <taxon>Antarcticimicrobium</taxon>
    </lineage>
</organism>
<dbReference type="InterPro" id="IPR000415">
    <property type="entry name" value="Nitroreductase-like"/>
</dbReference>